<dbReference type="PIRSF" id="PIRSF002369">
    <property type="entry name" value="Apo-VLDL-II"/>
    <property type="match status" value="1"/>
</dbReference>
<evidence type="ECO:0000313" key="9">
    <source>
        <dbReference type="Proteomes" id="UP000524187"/>
    </source>
</evidence>
<evidence type="ECO:0000256" key="7">
    <source>
        <dbReference type="SAM" id="SignalP"/>
    </source>
</evidence>
<keyword evidence="5" id="KW-0850">VLDL</keyword>
<feature type="non-terminal residue" evidence="8">
    <location>
        <position position="1"/>
    </location>
</feature>
<organism evidence="8 9">
    <name type="scientific">Casuarius casuarius</name>
    <name type="common">Southern cassowary</name>
    <name type="synonym">Struthio casuarius</name>
    <dbReference type="NCBI Taxonomy" id="8787"/>
    <lineage>
        <taxon>Eukaryota</taxon>
        <taxon>Metazoa</taxon>
        <taxon>Chordata</taxon>
        <taxon>Craniata</taxon>
        <taxon>Vertebrata</taxon>
        <taxon>Euteleostomi</taxon>
        <taxon>Archelosauria</taxon>
        <taxon>Archosauria</taxon>
        <taxon>Dinosauria</taxon>
        <taxon>Saurischia</taxon>
        <taxon>Theropoda</taxon>
        <taxon>Coelurosauria</taxon>
        <taxon>Aves</taxon>
        <taxon>Palaeognathae</taxon>
        <taxon>Casuariiformes</taxon>
        <taxon>Casuariidae</taxon>
        <taxon>Casuarius</taxon>
    </lineage>
</organism>
<keyword evidence="4" id="KW-0758">Storage protein</keyword>
<evidence type="ECO:0000256" key="2">
    <source>
        <dbReference type="ARBA" id="ARBA00007385"/>
    </source>
</evidence>
<comment type="similarity">
    <text evidence="2">Belongs to the apovitellenin family.</text>
</comment>
<dbReference type="Pfam" id="PF05418">
    <property type="entry name" value="Apo-VLDL-II"/>
    <property type="match status" value="1"/>
</dbReference>
<evidence type="ECO:0000256" key="5">
    <source>
        <dbReference type="ARBA" id="ARBA00023313"/>
    </source>
</evidence>
<evidence type="ECO:0000256" key="1">
    <source>
        <dbReference type="ARBA" id="ARBA00003325"/>
    </source>
</evidence>
<evidence type="ECO:0000256" key="6">
    <source>
        <dbReference type="ARBA" id="ARBA00030261"/>
    </source>
</evidence>
<dbReference type="EMBL" id="VWPT01000010">
    <property type="protein sequence ID" value="NXE45772.1"/>
    <property type="molecule type" value="Genomic_DNA"/>
</dbReference>
<gene>
    <name evidence="8" type="primary">Apov1</name>
    <name evidence="8" type="ORF">CASCAS_R11900</name>
</gene>
<dbReference type="GO" id="GO:0042627">
    <property type="term" value="C:chylomicron"/>
    <property type="evidence" value="ECO:0007669"/>
    <property type="project" value="InterPro"/>
</dbReference>
<dbReference type="AlphaFoldDB" id="A0A7K8MXV9"/>
<evidence type="ECO:0000313" key="8">
    <source>
        <dbReference type="EMBL" id="NXE45772.1"/>
    </source>
</evidence>
<protein>
    <recommendedName>
        <fullName evidence="3">Apovitellenin-1</fullName>
    </recommendedName>
    <alternativeName>
        <fullName evidence="6">Apovitellenin I</fullName>
    </alternativeName>
</protein>
<feature type="chain" id="PRO_5029542961" description="Apovitellenin-1" evidence="7">
    <location>
        <begin position="25"/>
        <end position="107"/>
    </location>
</feature>
<name>A0A7K8MXV9_CASCA</name>
<dbReference type="GO" id="GO:0034361">
    <property type="term" value="C:very-low-density lipoprotein particle"/>
    <property type="evidence" value="ECO:0007669"/>
    <property type="project" value="UniProtKB-KW"/>
</dbReference>
<dbReference type="Proteomes" id="UP000524187">
    <property type="component" value="Unassembled WGS sequence"/>
</dbReference>
<sequence>MLQSRALVIALILLLSTTFPEVHSKSIFERDNRRDWLVIPDAIVAYVYETVNKMSPKVGQFLADAAQIPVIVGIRNALIRETSKLSILAEHTMEKVKTLWNTKVLGY</sequence>
<proteinExistence type="inferred from homology"/>
<comment type="function">
    <text evidence="1">Protein component of the very low density lipoprotein (VLDL) of egg-laying females. Potent lipoprotein lipase inhibitor, preventing the loss of triglycerides from VLDL on their way from the liver to the growing oocytes.</text>
</comment>
<dbReference type="GO" id="GO:0045735">
    <property type="term" value="F:nutrient reservoir activity"/>
    <property type="evidence" value="ECO:0007669"/>
    <property type="project" value="UniProtKB-KW"/>
</dbReference>
<reference evidence="8 9" key="1">
    <citation type="submission" date="2019-09" db="EMBL/GenBank/DDBJ databases">
        <title>Bird 10,000 Genomes (B10K) Project - Family phase.</title>
        <authorList>
            <person name="Zhang G."/>
        </authorList>
    </citation>
    <scope>NUCLEOTIDE SEQUENCE [LARGE SCALE GENOMIC DNA]</scope>
    <source>
        <strain evidence="8">B10K-LSUMZ-50683</strain>
        <tissue evidence="8">Muscle</tissue>
    </source>
</reference>
<keyword evidence="9" id="KW-1185">Reference proteome</keyword>
<accession>A0A7K8MXV9</accession>
<dbReference type="GO" id="GO:0004857">
    <property type="term" value="F:enzyme inhibitor activity"/>
    <property type="evidence" value="ECO:0007669"/>
    <property type="project" value="InterPro"/>
</dbReference>
<feature type="signal peptide" evidence="7">
    <location>
        <begin position="1"/>
        <end position="24"/>
    </location>
</feature>
<dbReference type="GO" id="GO:0006629">
    <property type="term" value="P:lipid metabolic process"/>
    <property type="evidence" value="ECO:0007669"/>
    <property type="project" value="InterPro"/>
</dbReference>
<evidence type="ECO:0000256" key="4">
    <source>
        <dbReference type="ARBA" id="ARBA00022761"/>
    </source>
</evidence>
<evidence type="ECO:0000256" key="3">
    <source>
        <dbReference type="ARBA" id="ARBA00018120"/>
    </source>
</evidence>
<dbReference type="InterPro" id="IPR008404">
    <property type="entry name" value="Apo-VLDL-II"/>
</dbReference>
<feature type="non-terminal residue" evidence="8">
    <location>
        <position position="107"/>
    </location>
</feature>
<comment type="caution">
    <text evidence="8">The sequence shown here is derived from an EMBL/GenBank/DDBJ whole genome shotgun (WGS) entry which is preliminary data.</text>
</comment>
<keyword evidence="7" id="KW-0732">Signal</keyword>